<reference evidence="1" key="1">
    <citation type="submission" date="2016-04" db="EMBL/GenBank/DDBJ databases">
        <authorList>
            <person name="Evans L.H."/>
            <person name="Alamgir A."/>
            <person name="Owens N."/>
            <person name="Weber N.D."/>
            <person name="Virtaneva K."/>
            <person name="Barbian K."/>
            <person name="Babar A."/>
            <person name="Rosenke K."/>
        </authorList>
    </citation>
    <scope>NUCLEOTIDE SEQUENCE</scope>
    <source>
        <strain evidence="1">86</strain>
    </source>
</reference>
<dbReference type="AlphaFoldDB" id="A0A212J0F2"/>
<sequence length="49" mass="5527">MLCSLHLFIPNAGAIVKIKLDKINSKAKKYMEYDGRYAFYFIGVGPMAV</sequence>
<organism evidence="1">
    <name type="scientific">uncultured Eubacteriales bacterium</name>
    <dbReference type="NCBI Taxonomy" id="172733"/>
    <lineage>
        <taxon>Bacteria</taxon>
        <taxon>Bacillati</taxon>
        <taxon>Bacillota</taxon>
        <taxon>Clostridia</taxon>
        <taxon>Eubacteriales</taxon>
        <taxon>environmental samples</taxon>
    </lineage>
</organism>
<protein>
    <submittedName>
        <fullName evidence="1">Uncharacterized protein</fullName>
    </submittedName>
</protein>
<name>A0A212J0F2_9FIRM</name>
<gene>
    <name evidence="1" type="ORF">KL86CLO1_10315</name>
</gene>
<dbReference type="EMBL" id="FLUN01000001">
    <property type="protein sequence ID" value="SBV92948.1"/>
    <property type="molecule type" value="Genomic_DNA"/>
</dbReference>
<accession>A0A212J0F2</accession>
<proteinExistence type="predicted"/>
<evidence type="ECO:0000313" key="1">
    <source>
        <dbReference type="EMBL" id="SBV92948.1"/>
    </source>
</evidence>